<dbReference type="OrthoDB" id="1572276at2759"/>
<proteinExistence type="predicted"/>
<feature type="domain" description="MATH" evidence="2">
    <location>
        <begin position="29"/>
        <end position="152"/>
    </location>
</feature>
<organism evidence="3 4">
    <name type="scientific">Arabidopsis suecica</name>
    <name type="common">Swedish thale-cress</name>
    <name type="synonym">Cardaminopsis suecica</name>
    <dbReference type="NCBI Taxonomy" id="45249"/>
    <lineage>
        <taxon>Eukaryota</taxon>
        <taxon>Viridiplantae</taxon>
        <taxon>Streptophyta</taxon>
        <taxon>Embryophyta</taxon>
        <taxon>Tracheophyta</taxon>
        <taxon>Spermatophyta</taxon>
        <taxon>Magnoliopsida</taxon>
        <taxon>eudicotyledons</taxon>
        <taxon>Gunneridae</taxon>
        <taxon>Pentapetalae</taxon>
        <taxon>rosids</taxon>
        <taxon>malvids</taxon>
        <taxon>Brassicales</taxon>
        <taxon>Brassicaceae</taxon>
        <taxon>Camelineae</taxon>
        <taxon>Arabidopsis</taxon>
    </lineage>
</organism>
<dbReference type="PROSITE" id="PS50144">
    <property type="entry name" value="MATH"/>
    <property type="match status" value="1"/>
</dbReference>
<feature type="region of interest" description="Disordered" evidence="1">
    <location>
        <begin position="904"/>
        <end position="1025"/>
    </location>
</feature>
<comment type="caution">
    <text evidence="3">The sequence shown here is derived from an EMBL/GenBank/DDBJ whole genome shotgun (WGS) entry which is preliminary data.</text>
</comment>
<feature type="compositionally biased region" description="Acidic residues" evidence="1">
    <location>
        <begin position="922"/>
        <end position="949"/>
    </location>
</feature>
<evidence type="ECO:0000313" key="3">
    <source>
        <dbReference type="EMBL" id="KAG7547382.1"/>
    </source>
</evidence>
<dbReference type="Pfam" id="PF10536">
    <property type="entry name" value="PMD"/>
    <property type="match status" value="1"/>
</dbReference>
<dbReference type="InterPro" id="IPR002083">
    <property type="entry name" value="MATH/TRAF_dom"/>
</dbReference>
<feature type="region of interest" description="Disordered" evidence="1">
    <location>
        <begin position="868"/>
        <end position="887"/>
    </location>
</feature>
<accession>A0A8T1YN03</accession>
<evidence type="ECO:0000259" key="2">
    <source>
        <dbReference type="PROSITE" id="PS50144"/>
    </source>
</evidence>
<evidence type="ECO:0000313" key="4">
    <source>
        <dbReference type="Proteomes" id="UP000694251"/>
    </source>
</evidence>
<reference evidence="3 4" key="1">
    <citation type="submission" date="2020-12" db="EMBL/GenBank/DDBJ databases">
        <title>Concerted genomic and epigenomic changes stabilize Arabidopsis allopolyploids.</title>
        <authorList>
            <person name="Chen Z."/>
        </authorList>
    </citation>
    <scope>NUCLEOTIDE SEQUENCE [LARGE SCALE GENOMIC DNA]</scope>
    <source>
        <strain evidence="3">As9502</strain>
        <tissue evidence="3">Leaf</tissue>
    </source>
</reference>
<dbReference type="PANTHER" id="PTHR47477:SF8">
    <property type="entry name" value="TNF RECEPTOR-ASSOCIATED FACTOR HOMOLOG 1A"/>
    <property type="match status" value="1"/>
</dbReference>
<dbReference type="InterPro" id="IPR019557">
    <property type="entry name" value="AminoTfrase-like_pln_mobile"/>
</dbReference>
<dbReference type="SMART" id="SM00061">
    <property type="entry name" value="MATH"/>
    <property type="match status" value="1"/>
</dbReference>
<dbReference type="InterPro" id="IPR055327">
    <property type="entry name" value="TRAF1A/B"/>
</dbReference>
<name>A0A8T1YN03_ARASU</name>
<dbReference type="EMBL" id="JAEFBJ010000012">
    <property type="protein sequence ID" value="KAG7547382.1"/>
    <property type="molecule type" value="Genomic_DNA"/>
</dbReference>
<sequence>MSEITNETSGKGTLANNVNDCGSNPSELYGTFTWKINKFSQINEREVRSNAFEIGGHRWYLLIYPRGRDVSNYLSLFLCVENYDKLLPGWSHLAQFSVAVENKNPKKSKFSDTLHQFWKKEHDWGWKMFIELPKLQNGFIDKFDSLVFKAQVQVIRECVNRPFRCLDGQYRKELLKVYLKDAEKKFMSFVEEKRSKLMKVMDDKKRWKSLCVFWLRMDHNARLEMSREKMDVILKLVVKYFFIKNEVTSTIVMDFLFYGLKSLEEKWKKIERLASVVARELIISNQIESAMKTLEEVTKKERRNDDKEFALKIKEDETKNERTIDAKEFQALIASVSNDMFVLVKNPMLLLERFVLAPLPKMGSPKLVQVGNVQTQYNMERDEKQLADYGRWALEVFVFDYIFCNKIEFTYEETIALERQEELIHEEEKEKNTKHKKQIVGKKVNRPIIKKAHFLKPFVTSIDGFEGILRPSPSPELKASSLCVFFRGWRLPNKKFQFWAKKMAALHKPTWLKSGIFEAIKASTYKIHKNPSLILSLAQNWCPETNTFVFPWGEATITLEDVNVLLGFSISGSSVFASLQSSEMKEAVERLEKRKDESLKQESWISSFVDGEMEHEAFLVLWLSKFVFPDKFGRSIFSDVFPIAVRLARGERIALAPAVLANLYNDLGQICVLASMQNVYLTSLFKLVQVWIWERFKSIRPEAKVIPRGKPRISQWSGLKQRFENVGLIIFHGNFDWRPYSEPLGNWNPPRFYVEEAKWVRIDESLDGHDDEFVSFARCVRVSKLVGIGLVENYYPNRVAMQFGLAQDLPVLGTNHRRNFTEQEAWDEYNKSLVGLKLYVPSRLATSSVTARYRDWWAKSVSEMRKESTETFNVSSTVDHYDDSDDDVPLKVVPLSQVYQKLDDEMKKAKHSTNKRRKLAREDDESAETEDDESAETEDDESADTDSDDNMTVAQRIKSRKKSGDIENTRSRLVVDNNVPDLPQKLTYGDETVATTQDETEQKNDVNKNSSNGVAAEKEEDDERLKQRKLAIKELALKTEARMLKVENTLAKIKQWKLSRIHTKPPVST</sequence>
<keyword evidence="4" id="KW-1185">Reference proteome</keyword>
<dbReference type="AlphaFoldDB" id="A0A8T1YN03"/>
<protein>
    <submittedName>
        <fullName evidence="3">TRAF-like</fullName>
    </submittedName>
</protein>
<dbReference type="PANTHER" id="PTHR47477">
    <property type="entry name" value="TNF RECEPTOR-ASSOCIATED FACTOR HOMOLOG 1A"/>
    <property type="match status" value="1"/>
</dbReference>
<evidence type="ECO:0000256" key="1">
    <source>
        <dbReference type="SAM" id="MobiDB-lite"/>
    </source>
</evidence>
<gene>
    <name evidence="3" type="ORF">ISN44_As12g026290</name>
</gene>
<dbReference type="Pfam" id="PF22486">
    <property type="entry name" value="MATH_2"/>
    <property type="match status" value="1"/>
</dbReference>
<feature type="compositionally biased region" description="Basic residues" evidence="1">
    <location>
        <begin position="908"/>
        <end position="919"/>
    </location>
</feature>
<dbReference type="CDD" id="cd00121">
    <property type="entry name" value="MATH"/>
    <property type="match status" value="1"/>
</dbReference>
<dbReference type="Proteomes" id="UP000694251">
    <property type="component" value="Chromosome 12"/>
</dbReference>